<name>A0ABU1W9L3_9GAMM</name>
<dbReference type="Proteomes" id="UP001251524">
    <property type="component" value="Unassembled WGS sequence"/>
</dbReference>
<evidence type="ECO:0000313" key="2">
    <source>
        <dbReference type="Proteomes" id="UP001251524"/>
    </source>
</evidence>
<dbReference type="RefSeq" id="WP_310059930.1">
    <property type="nucleotide sequence ID" value="NZ_JAVDVY010000001.1"/>
</dbReference>
<sequence length="209" mass="20628">MSASLTDELFNQLQGQPLADIGSQLGLSQSQASGAVAAALPLLLGALGRNASQAQGAEALFGALQRDHSGLDIGSVLGSVLGGGGQGSQILGHIFGARQQGAAQGLGAATGLGSDQAGGLLKVLAPIVLAFLAQRMFAQGGNAVAPQLASNDVSPQLLGQVLGQEHSNIAQQGGLGGDLLGAVLDRDGDGDTDFTDLLGLAGSFLGKPR</sequence>
<dbReference type="InterPro" id="IPR009282">
    <property type="entry name" value="DUF937"/>
</dbReference>
<dbReference type="Pfam" id="PF06078">
    <property type="entry name" value="DUF937"/>
    <property type="match status" value="1"/>
</dbReference>
<gene>
    <name evidence="1" type="ORF">J2X06_001336</name>
</gene>
<evidence type="ECO:0000313" key="1">
    <source>
        <dbReference type="EMBL" id="MDR7134152.1"/>
    </source>
</evidence>
<accession>A0ABU1W9L3</accession>
<organism evidence="1 2">
    <name type="scientific">Lysobacter niastensis</name>
    <dbReference type="NCBI Taxonomy" id="380629"/>
    <lineage>
        <taxon>Bacteria</taxon>
        <taxon>Pseudomonadati</taxon>
        <taxon>Pseudomonadota</taxon>
        <taxon>Gammaproteobacteria</taxon>
        <taxon>Lysobacterales</taxon>
        <taxon>Lysobacteraceae</taxon>
        <taxon>Lysobacter</taxon>
    </lineage>
</organism>
<keyword evidence="2" id="KW-1185">Reference proteome</keyword>
<protein>
    <recommendedName>
        <fullName evidence="3">DUF937 domain-containing protein</fullName>
    </recommendedName>
</protein>
<comment type="caution">
    <text evidence="1">The sequence shown here is derived from an EMBL/GenBank/DDBJ whole genome shotgun (WGS) entry which is preliminary data.</text>
</comment>
<reference evidence="1 2" key="1">
    <citation type="submission" date="2023-07" db="EMBL/GenBank/DDBJ databases">
        <title>Sorghum-associated microbial communities from plants grown in Nebraska, USA.</title>
        <authorList>
            <person name="Schachtman D."/>
        </authorList>
    </citation>
    <scope>NUCLEOTIDE SEQUENCE [LARGE SCALE GENOMIC DNA]</scope>
    <source>
        <strain evidence="1 2">BE198</strain>
    </source>
</reference>
<evidence type="ECO:0008006" key="3">
    <source>
        <dbReference type="Google" id="ProtNLM"/>
    </source>
</evidence>
<dbReference type="EMBL" id="JAVDVY010000001">
    <property type="protein sequence ID" value="MDR7134152.1"/>
    <property type="molecule type" value="Genomic_DNA"/>
</dbReference>
<proteinExistence type="predicted"/>